<gene>
    <name evidence="1" type="ORF">FWILDA_LOCUS17859</name>
</gene>
<dbReference type="EMBL" id="CAMKVN010015417">
    <property type="protein sequence ID" value="CAI2197002.1"/>
    <property type="molecule type" value="Genomic_DNA"/>
</dbReference>
<proteinExistence type="predicted"/>
<accession>A0A9W4T8W7</accession>
<reference evidence="1" key="1">
    <citation type="submission" date="2022-08" db="EMBL/GenBank/DDBJ databases">
        <authorList>
            <person name="Kallberg Y."/>
            <person name="Tangrot J."/>
            <person name="Rosling A."/>
        </authorList>
    </citation>
    <scope>NUCLEOTIDE SEQUENCE</scope>
    <source>
        <strain evidence="1">Wild A</strain>
    </source>
</reference>
<sequence>MNYLQKLQLDLTRTPTNDHVEIPRIPFKEFYEDDLRGLVKVLELSMRTDNVVYYFRGICRLYNFLEVVGPTPIYFSQI</sequence>
<keyword evidence="2" id="KW-1185">Reference proteome</keyword>
<feature type="non-terminal residue" evidence="1">
    <location>
        <position position="78"/>
    </location>
</feature>
<dbReference type="AlphaFoldDB" id="A0A9W4T8W7"/>
<evidence type="ECO:0000313" key="2">
    <source>
        <dbReference type="Proteomes" id="UP001153678"/>
    </source>
</evidence>
<protein>
    <submittedName>
        <fullName evidence="1">4735_t:CDS:1</fullName>
    </submittedName>
</protein>
<dbReference type="Proteomes" id="UP001153678">
    <property type="component" value="Unassembled WGS sequence"/>
</dbReference>
<comment type="caution">
    <text evidence="1">The sequence shown here is derived from an EMBL/GenBank/DDBJ whole genome shotgun (WGS) entry which is preliminary data.</text>
</comment>
<name>A0A9W4T8W7_9GLOM</name>
<organism evidence="1 2">
    <name type="scientific">Funneliformis geosporum</name>
    <dbReference type="NCBI Taxonomy" id="1117311"/>
    <lineage>
        <taxon>Eukaryota</taxon>
        <taxon>Fungi</taxon>
        <taxon>Fungi incertae sedis</taxon>
        <taxon>Mucoromycota</taxon>
        <taxon>Glomeromycotina</taxon>
        <taxon>Glomeromycetes</taxon>
        <taxon>Glomerales</taxon>
        <taxon>Glomeraceae</taxon>
        <taxon>Funneliformis</taxon>
    </lineage>
</organism>
<evidence type="ECO:0000313" key="1">
    <source>
        <dbReference type="EMBL" id="CAI2197002.1"/>
    </source>
</evidence>